<evidence type="ECO:0000313" key="2">
    <source>
        <dbReference type="EMBL" id="KAA8520749.1"/>
    </source>
</evidence>
<dbReference type="GO" id="GO:0006283">
    <property type="term" value="P:transcription-coupled nucleotide-excision repair"/>
    <property type="evidence" value="ECO:0007669"/>
    <property type="project" value="TreeGrafter"/>
</dbReference>
<dbReference type="Proteomes" id="UP000325577">
    <property type="component" value="Linkage Group LG6"/>
</dbReference>
<dbReference type="PANTHER" id="PTHR28670:SF1">
    <property type="entry name" value="UV-STIMULATED SCAFFOLD PROTEIN A"/>
    <property type="match status" value="1"/>
</dbReference>
<reference evidence="2 3" key="1">
    <citation type="submission" date="2019-09" db="EMBL/GenBank/DDBJ databases">
        <title>A chromosome-level genome assembly of the Chinese tupelo Nyssa sinensis.</title>
        <authorList>
            <person name="Yang X."/>
            <person name="Kang M."/>
            <person name="Yang Y."/>
            <person name="Xiong H."/>
            <person name="Wang M."/>
            <person name="Zhang Z."/>
            <person name="Wang Z."/>
            <person name="Wu H."/>
            <person name="Ma T."/>
            <person name="Liu J."/>
            <person name="Xi Z."/>
        </authorList>
    </citation>
    <scope>NUCLEOTIDE SEQUENCE [LARGE SCALE GENOMIC DNA]</scope>
    <source>
        <strain evidence="2">J267</strain>
        <tissue evidence="2">Leaf</tissue>
    </source>
</reference>
<proteinExistence type="predicted"/>
<sequence length="197" mass="22158">MLCSFEQKGTLSEKRLKVCPFPGPFIPRDDEGKPFSLNSSMEDLTLDLGTNLPGQLAKQAVKNVRERDKEEAKKKESDKQALKRAKLAKVREHNEAVLRDAAMASTSRSSAIREDLETSNGERFSVRNKQALASMLKKKVTSRDRLAQRLLNTQGTDAKNGFLTCIEAWSREMESIFLLSLCEYQQFSAISCLVIDL</sequence>
<evidence type="ECO:0000313" key="3">
    <source>
        <dbReference type="Proteomes" id="UP000325577"/>
    </source>
</evidence>
<evidence type="ECO:0000256" key="1">
    <source>
        <dbReference type="SAM" id="MobiDB-lite"/>
    </source>
</evidence>
<dbReference type="InterPro" id="IPR018610">
    <property type="entry name" value="UVSSA"/>
</dbReference>
<keyword evidence="3" id="KW-1185">Reference proteome</keyword>
<accession>A0A5J4ZRU2</accession>
<dbReference type="AlphaFoldDB" id="A0A5J4ZRU2"/>
<name>A0A5J4ZRU2_9ASTE</name>
<feature type="compositionally biased region" description="Basic and acidic residues" evidence="1">
    <location>
        <begin position="66"/>
        <end position="81"/>
    </location>
</feature>
<dbReference type="PANTHER" id="PTHR28670">
    <property type="entry name" value="UV-STIMULATED SCAFFOLD PROTEIN A"/>
    <property type="match status" value="1"/>
</dbReference>
<dbReference type="GO" id="GO:0005694">
    <property type="term" value="C:chromosome"/>
    <property type="evidence" value="ECO:0007669"/>
    <property type="project" value="TreeGrafter"/>
</dbReference>
<protein>
    <submittedName>
        <fullName evidence="2">Uncharacterized protein</fullName>
    </submittedName>
</protein>
<dbReference type="GO" id="GO:0000993">
    <property type="term" value="F:RNA polymerase II complex binding"/>
    <property type="evidence" value="ECO:0007669"/>
    <property type="project" value="TreeGrafter"/>
</dbReference>
<feature type="region of interest" description="Disordered" evidence="1">
    <location>
        <begin position="66"/>
        <end position="86"/>
    </location>
</feature>
<gene>
    <name evidence="2" type="ORF">F0562_014979</name>
</gene>
<organism evidence="2 3">
    <name type="scientific">Nyssa sinensis</name>
    <dbReference type="NCBI Taxonomy" id="561372"/>
    <lineage>
        <taxon>Eukaryota</taxon>
        <taxon>Viridiplantae</taxon>
        <taxon>Streptophyta</taxon>
        <taxon>Embryophyta</taxon>
        <taxon>Tracheophyta</taxon>
        <taxon>Spermatophyta</taxon>
        <taxon>Magnoliopsida</taxon>
        <taxon>eudicotyledons</taxon>
        <taxon>Gunneridae</taxon>
        <taxon>Pentapetalae</taxon>
        <taxon>asterids</taxon>
        <taxon>Cornales</taxon>
        <taxon>Nyssaceae</taxon>
        <taxon>Nyssa</taxon>
    </lineage>
</organism>
<dbReference type="OrthoDB" id="5594015at2759"/>
<dbReference type="GO" id="GO:0009411">
    <property type="term" value="P:response to UV"/>
    <property type="evidence" value="ECO:0007669"/>
    <property type="project" value="InterPro"/>
</dbReference>
<dbReference type="EMBL" id="CM018049">
    <property type="protein sequence ID" value="KAA8520749.1"/>
    <property type="molecule type" value="Genomic_DNA"/>
</dbReference>